<gene>
    <name evidence="4" type="ORF">AXF42_Ash013806</name>
</gene>
<organism evidence="4 5">
    <name type="scientific">Apostasia shenzhenica</name>
    <dbReference type="NCBI Taxonomy" id="1088818"/>
    <lineage>
        <taxon>Eukaryota</taxon>
        <taxon>Viridiplantae</taxon>
        <taxon>Streptophyta</taxon>
        <taxon>Embryophyta</taxon>
        <taxon>Tracheophyta</taxon>
        <taxon>Spermatophyta</taxon>
        <taxon>Magnoliopsida</taxon>
        <taxon>Liliopsida</taxon>
        <taxon>Asparagales</taxon>
        <taxon>Orchidaceae</taxon>
        <taxon>Apostasioideae</taxon>
        <taxon>Apostasia</taxon>
    </lineage>
</organism>
<keyword evidence="2" id="KW-0325">Glycoprotein</keyword>
<dbReference type="Proteomes" id="UP000236161">
    <property type="component" value="Unassembled WGS sequence"/>
</dbReference>
<dbReference type="OrthoDB" id="958254at2759"/>
<feature type="signal peptide" evidence="3">
    <location>
        <begin position="1"/>
        <end position="26"/>
    </location>
</feature>
<evidence type="ECO:0000256" key="1">
    <source>
        <dbReference type="ARBA" id="ARBA00005679"/>
    </source>
</evidence>
<evidence type="ECO:0000313" key="5">
    <source>
        <dbReference type="Proteomes" id="UP000236161"/>
    </source>
</evidence>
<evidence type="ECO:0000313" key="4">
    <source>
        <dbReference type="EMBL" id="PKA50591.1"/>
    </source>
</evidence>
<evidence type="ECO:0008006" key="6">
    <source>
        <dbReference type="Google" id="ProtNLM"/>
    </source>
</evidence>
<dbReference type="GO" id="GO:0016671">
    <property type="term" value="F:oxidoreductase activity, acting on a sulfur group of donors, disulfide as acceptor"/>
    <property type="evidence" value="ECO:0007669"/>
    <property type="project" value="InterPro"/>
</dbReference>
<dbReference type="PANTHER" id="PTHR13234:SF75">
    <property type="entry name" value="GAMMA INTERFERON INDUCIBLE LYSOSOMAL THIOL REDUCTASE FAMILY PROTEIN, EXPRESSED"/>
    <property type="match status" value="1"/>
</dbReference>
<dbReference type="STRING" id="1088818.A0A2I0A4X8"/>
<name>A0A2I0A4X8_9ASPA</name>
<reference evidence="4 5" key="1">
    <citation type="journal article" date="2017" name="Nature">
        <title>The Apostasia genome and the evolution of orchids.</title>
        <authorList>
            <person name="Zhang G.Q."/>
            <person name="Liu K.W."/>
            <person name="Li Z."/>
            <person name="Lohaus R."/>
            <person name="Hsiao Y.Y."/>
            <person name="Niu S.C."/>
            <person name="Wang J.Y."/>
            <person name="Lin Y.C."/>
            <person name="Xu Q."/>
            <person name="Chen L.J."/>
            <person name="Yoshida K."/>
            <person name="Fujiwara S."/>
            <person name="Wang Z.W."/>
            <person name="Zhang Y.Q."/>
            <person name="Mitsuda N."/>
            <person name="Wang M."/>
            <person name="Liu G.H."/>
            <person name="Pecoraro L."/>
            <person name="Huang H.X."/>
            <person name="Xiao X.J."/>
            <person name="Lin M."/>
            <person name="Wu X.Y."/>
            <person name="Wu W.L."/>
            <person name="Chen Y.Y."/>
            <person name="Chang S.B."/>
            <person name="Sakamoto S."/>
            <person name="Ohme-Takagi M."/>
            <person name="Yagi M."/>
            <person name="Zeng S.J."/>
            <person name="Shen C.Y."/>
            <person name="Yeh C.M."/>
            <person name="Luo Y.B."/>
            <person name="Tsai W.C."/>
            <person name="Van de Peer Y."/>
            <person name="Liu Z.J."/>
        </authorList>
    </citation>
    <scope>NUCLEOTIDE SEQUENCE [LARGE SCALE GENOMIC DNA]</scope>
    <source>
        <strain evidence="5">cv. Shenzhen</strain>
        <tissue evidence="4">Stem</tissue>
    </source>
</reference>
<dbReference type="AlphaFoldDB" id="A0A2I0A4X8"/>
<dbReference type="PANTHER" id="PTHR13234">
    <property type="entry name" value="GAMMA-INTERFERON INDUCIBLE LYSOSOMAL THIOL REDUCTASE GILT"/>
    <property type="match status" value="1"/>
</dbReference>
<dbReference type="Pfam" id="PF03227">
    <property type="entry name" value="GILT"/>
    <property type="match status" value="1"/>
</dbReference>
<sequence length="248" mass="27689">MASLRHATVFVLLSFSLFLGCSTASAAPNVSLALYYEALCPFCSRFVVLSLSKIFRDGLSSIVDLRLVPYGNSRIGSNSSISCQHGPSECLLNTVEACAIYVWPNVKVHFSYIFCVESLVLENKYNEWKSCFQKTGLDPQPLMNCYSSWLGQKIEHQYATQTNALLPALRYVPWVVVNGLPLYDDYDNFENYICKSYNGELPDACGSLPLRIPQQREADGANEVCLLNDKVNSSLAANKNQTHINFLI</sequence>
<dbReference type="InterPro" id="IPR004911">
    <property type="entry name" value="Interferon-induced_GILT"/>
</dbReference>
<accession>A0A2I0A4X8</accession>
<dbReference type="EMBL" id="KZ452023">
    <property type="protein sequence ID" value="PKA50591.1"/>
    <property type="molecule type" value="Genomic_DNA"/>
</dbReference>
<evidence type="ECO:0000256" key="2">
    <source>
        <dbReference type="ARBA" id="ARBA00023180"/>
    </source>
</evidence>
<feature type="chain" id="PRO_5014194456" description="Gamma-interferon-inducible lysosomal thiol reductase" evidence="3">
    <location>
        <begin position="27"/>
        <end position="248"/>
    </location>
</feature>
<proteinExistence type="inferred from homology"/>
<comment type="similarity">
    <text evidence="1">Belongs to the GILT family.</text>
</comment>
<protein>
    <recommendedName>
        <fullName evidence="6">Gamma-interferon-inducible lysosomal thiol reductase</fullName>
    </recommendedName>
</protein>
<dbReference type="PROSITE" id="PS51257">
    <property type="entry name" value="PROKAR_LIPOPROTEIN"/>
    <property type="match status" value="1"/>
</dbReference>
<keyword evidence="5" id="KW-1185">Reference proteome</keyword>
<keyword evidence="3" id="KW-0732">Signal</keyword>
<evidence type="ECO:0000256" key="3">
    <source>
        <dbReference type="SAM" id="SignalP"/>
    </source>
</evidence>